<dbReference type="AlphaFoldDB" id="A0A1V4AU76"/>
<dbReference type="PANTHER" id="PTHR34849:SF3">
    <property type="entry name" value="SSR2962 PROTEIN"/>
    <property type="match status" value="1"/>
</dbReference>
<sequence length="71" mass="7862">MNPRIVSDPDICGGEPCIKGTRIPVHIVLSHLAAGEDYDTILKHFPRLIKEDILACLEYAAFLSTEKMVVP</sequence>
<dbReference type="Proteomes" id="UP000189681">
    <property type="component" value="Unassembled WGS sequence"/>
</dbReference>
<dbReference type="PANTHER" id="PTHR34849">
    <property type="entry name" value="SSL5025 PROTEIN"/>
    <property type="match status" value="1"/>
</dbReference>
<dbReference type="EMBL" id="AYTS01000069">
    <property type="protein sequence ID" value="OOP56657.1"/>
    <property type="molecule type" value="Genomic_DNA"/>
</dbReference>
<protein>
    <submittedName>
        <fullName evidence="1">Antitoxin</fullName>
    </submittedName>
</protein>
<dbReference type="Gene3D" id="1.10.10.10">
    <property type="entry name" value="Winged helix-like DNA-binding domain superfamily/Winged helix DNA-binding domain"/>
    <property type="match status" value="1"/>
</dbReference>
<dbReference type="InterPro" id="IPR036388">
    <property type="entry name" value="WH-like_DNA-bd_sf"/>
</dbReference>
<dbReference type="InterPro" id="IPR007367">
    <property type="entry name" value="DUF433"/>
</dbReference>
<evidence type="ECO:0000313" key="1">
    <source>
        <dbReference type="EMBL" id="OOP56657.1"/>
    </source>
</evidence>
<dbReference type="STRING" id="1004156.AYP45_07900"/>
<comment type="caution">
    <text evidence="1">The sequence shown here is derived from an EMBL/GenBank/DDBJ whole genome shotgun (WGS) entry which is preliminary data.</text>
</comment>
<evidence type="ECO:0000313" key="2">
    <source>
        <dbReference type="Proteomes" id="UP000189681"/>
    </source>
</evidence>
<organism evidence="1 2">
    <name type="scientific">Candidatus Brocadia carolinensis</name>
    <dbReference type="NCBI Taxonomy" id="1004156"/>
    <lineage>
        <taxon>Bacteria</taxon>
        <taxon>Pseudomonadati</taxon>
        <taxon>Planctomycetota</taxon>
        <taxon>Candidatus Brocadiia</taxon>
        <taxon>Candidatus Brocadiales</taxon>
        <taxon>Candidatus Brocadiaceae</taxon>
        <taxon>Candidatus Brocadia</taxon>
    </lineage>
</organism>
<dbReference type="SUPFAM" id="SSF46689">
    <property type="entry name" value="Homeodomain-like"/>
    <property type="match status" value="1"/>
</dbReference>
<name>A0A1V4AU76_9BACT</name>
<gene>
    <name evidence="1" type="ORF">AYP45_07900</name>
</gene>
<dbReference type="Pfam" id="PF04255">
    <property type="entry name" value="DUF433"/>
    <property type="match status" value="1"/>
</dbReference>
<accession>A0A1V4AU76</accession>
<reference evidence="1 2" key="1">
    <citation type="journal article" date="2017" name="Water Res.">
        <title>Discovery and metagenomic analysis of an anammox bacterial enrichment related to Candidatus "Brocadia caroliniensis" in a full-scale glycerol-fed nitritation-denitritation separate centrate treatment process.</title>
        <authorList>
            <person name="Park H."/>
            <person name="Brotto A.C."/>
            <person name="van Loosdrecht M.C."/>
            <person name="Chandran K."/>
        </authorList>
    </citation>
    <scope>NUCLEOTIDE SEQUENCE [LARGE SCALE GENOMIC DNA]</scope>
    <source>
        <strain evidence="1">26THWARD</strain>
    </source>
</reference>
<proteinExistence type="predicted"/>
<dbReference type="InterPro" id="IPR009057">
    <property type="entry name" value="Homeodomain-like_sf"/>
</dbReference>